<dbReference type="PANTHER" id="PTHR43766">
    <property type="entry name" value="TRYPTOPHAN--TRNA LIGASE, MITOCHONDRIAL"/>
    <property type="match status" value="1"/>
</dbReference>
<feature type="compositionally biased region" description="Low complexity" evidence="12">
    <location>
        <begin position="885"/>
        <end position="898"/>
    </location>
</feature>
<feature type="compositionally biased region" description="Basic residues" evidence="12">
    <location>
        <begin position="851"/>
        <end position="861"/>
    </location>
</feature>
<dbReference type="SUPFAM" id="SSF52374">
    <property type="entry name" value="Nucleotidylyl transferase"/>
    <property type="match status" value="1"/>
</dbReference>
<dbReference type="OrthoDB" id="1938039at2759"/>
<evidence type="ECO:0000256" key="5">
    <source>
        <dbReference type="ARBA" id="ARBA00022741"/>
    </source>
</evidence>
<evidence type="ECO:0000256" key="12">
    <source>
        <dbReference type="SAM" id="MobiDB-lite"/>
    </source>
</evidence>
<comment type="caution">
    <text evidence="13">The sequence shown here is derived from an EMBL/GenBank/DDBJ whole genome shotgun (WGS) entry which is preliminary data.</text>
</comment>
<dbReference type="InterPro" id="IPR050203">
    <property type="entry name" value="Trp-tRNA_synthetase"/>
</dbReference>
<reference evidence="13 14" key="1">
    <citation type="submission" date="2019-07" db="EMBL/GenBank/DDBJ databases">
        <title>Draft genome assembly of a fouling barnacle, Amphibalanus amphitrite (Darwin, 1854): The first reference genome for Thecostraca.</title>
        <authorList>
            <person name="Kim W."/>
        </authorList>
    </citation>
    <scope>NUCLEOTIDE SEQUENCE [LARGE SCALE GENOMIC DNA]</scope>
    <source>
        <strain evidence="13">SNU_AA5</strain>
        <tissue evidence="13">Soma without cirri and trophi</tissue>
    </source>
</reference>
<proteinExistence type="inferred from homology"/>
<feature type="compositionally biased region" description="Acidic residues" evidence="12">
    <location>
        <begin position="779"/>
        <end position="795"/>
    </location>
</feature>
<dbReference type="GO" id="GO:0005759">
    <property type="term" value="C:mitochondrial matrix"/>
    <property type="evidence" value="ECO:0007669"/>
    <property type="project" value="TreeGrafter"/>
</dbReference>
<dbReference type="PANTHER" id="PTHR43766:SF1">
    <property type="entry name" value="TRYPTOPHAN--TRNA LIGASE, MITOCHONDRIAL"/>
    <property type="match status" value="1"/>
</dbReference>
<evidence type="ECO:0000313" key="13">
    <source>
        <dbReference type="EMBL" id="KAF0311976.1"/>
    </source>
</evidence>
<feature type="compositionally biased region" description="Low complexity" evidence="12">
    <location>
        <begin position="554"/>
        <end position="565"/>
    </location>
</feature>
<dbReference type="GO" id="GO:0005524">
    <property type="term" value="F:ATP binding"/>
    <property type="evidence" value="ECO:0007669"/>
    <property type="project" value="UniProtKB-KW"/>
</dbReference>
<dbReference type="NCBIfam" id="TIGR00233">
    <property type="entry name" value="trpS"/>
    <property type="match status" value="1"/>
</dbReference>
<dbReference type="GO" id="GO:0004830">
    <property type="term" value="F:tryptophan-tRNA ligase activity"/>
    <property type="evidence" value="ECO:0007669"/>
    <property type="project" value="UniProtKB-EC"/>
</dbReference>
<feature type="compositionally biased region" description="Low complexity" evidence="12">
    <location>
        <begin position="500"/>
        <end position="529"/>
    </location>
</feature>
<evidence type="ECO:0000256" key="8">
    <source>
        <dbReference type="ARBA" id="ARBA00023146"/>
    </source>
</evidence>
<comment type="subcellular location">
    <subcellularLocation>
        <location evidence="1">Mitochondrion</location>
    </subcellularLocation>
</comment>
<feature type="compositionally biased region" description="Basic and acidic residues" evidence="12">
    <location>
        <begin position="826"/>
        <end position="835"/>
    </location>
</feature>
<feature type="compositionally biased region" description="Basic residues" evidence="12">
    <location>
        <begin position="901"/>
        <end position="913"/>
    </location>
</feature>
<dbReference type="CDD" id="cd00806">
    <property type="entry name" value="TrpRS_core"/>
    <property type="match status" value="1"/>
</dbReference>
<feature type="compositionally biased region" description="Acidic residues" evidence="12">
    <location>
        <begin position="758"/>
        <end position="768"/>
    </location>
</feature>
<keyword evidence="5" id="KW-0547">Nucleotide-binding</keyword>
<gene>
    <name evidence="13" type="primary">Wars2</name>
    <name evidence="13" type="ORF">FJT64_017249</name>
</gene>
<evidence type="ECO:0000256" key="9">
    <source>
        <dbReference type="ARBA" id="ARBA00030268"/>
    </source>
</evidence>
<evidence type="ECO:0000256" key="6">
    <source>
        <dbReference type="ARBA" id="ARBA00022840"/>
    </source>
</evidence>
<feature type="region of interest" description="Disordered" evidence="12">
    <location>
        <begin position="164"/>
        <end position="344"/>
    </location>
</feature>
<feature type="compositionally biased region" description="Low complexity" evidence="12">
    <location>
        <begin position="178"/>
        <end position="189"/>
    </location>
</feature>
<feature type="region of interest" description="Disordered" evidence="12">
    <location>
        <begin position="363"/>
        <end position="386"/>
    </location>
</feature>
<feature type="compositionally biased region" description="Basic residues" evidence="12">
    <location>
        <begin position="810"/>
        <end position="825"/>
    </location>
</feature>
<feature type="compositionally biased region" description="Basic residues" evidence="12">
    <location>
        <begin position="645"/>
        <end position="656"/>
    </location>
</feature>
<dbReference type="Pfam" id="PF00579">
    <property type="entry name" value="tRNA-synt_1b"/>
    <property type="match status" value="1"/>
</dbReference>
<feature type="compositionally biased region" description="Low complexity" evidence="12">
    <location>
        <begin position="366"/>
        <end position="383"/>
    </location>
</feature>
<feature type="compositionally biased region" description="Basic and acidic residues" evidence="12">
    <location>
        <begin position="745"/>
        <end position="755"/>
    </location>
</feature>
<evidence type="ECO:0000256" key="2">
    <source>
        <dbReference type="ARBA" id="ARBA00005594"/>
    </source>
</evidence>
<organism evidence="13 14">
    <name type="scientific">Amphibalanus amphitrite</name>
    <name type="common">Striped barnacle</name>
    <name type="synonym">Balanus amphitrite</name>
    <dbReference type="NCBI Taxonomy" id="1232801"/>
    <lineage>
        <taxon>Eukaryota</taxon>
        <taxon>Metazoa</taxon>
        <taxon>Ecdysozoa</taxon>
        <taxon>Arthropoda</taxon>
        <taxon>Crustacea</taxon>
        <taxon>Multicrustacea</taxon>
        <taxon>Cirripedia</taxon>
        <taxon>Thoracica</taxon>
        <taxon>Thoracicalcarea</taxon>
        <taxon>Balanomorpha</taxon>
        <taxon>Balanoidea</taxon>
        <taxon>Balanidae</taxon>
        <taxon>Amphibalaninae</taxon>
        <taxon>Amphibalanus</taxon>
    </lineage>
</organism>
<evidence type="ECO:0000313" key="14">
    <source>
        <dbReference type="Proteomes" id="UP000440578"/>
    </source>
</evidence>
<dbReference type="InterPro" id="IPR001412">
    <property type="entry name" value="aa-tRNA-synth_I_CS"/>
</dbReference>
<feature type="compositionally biased region" description="Basic residues" evidence="12">
    <location>
        <begin position="319"/>
        <end position="338"/>
    </location>
</feature>
<dbReference type="EC" id="6.1.1.2" evidence="3"/>
<keyword evidence="6" id="KW-0067">ATP-binding</keyword>
<feature type="compositionally biased region" description="Gly residues" evidence="12">
    <location>
        <begin position="295"/>
        <end position="311"/>
    </location>
</feature>
<comment type="similarity">
    <text evidence="2">Belongs to the class-I aminoacyl-tRNA synthetase family.</text>
</comment>
<evidence type="ECO:0000256" key="1">
    <source>
        <dbReference type="ARBA" id="ARBA00004173"/>
    </source>
</evidence>
<dbReference type="PRINTS" id="PR01039">
    <property type="entry name" value="TRNASYNTHTRP"/>
</dbReference>
<comment type="catalytic activity">
    <reaction evidence="10">
        <text>tRNA(Trp) + L-tryptophan + ATP = L-tryptophyl-tRNA(Trp) + AMP + diphosphate + H(+)</text>
        <dbReference type="Rhea" id="RHEA:24080"/>
        <dbReference type="Rhea" id="RHEA-COMP:9671"/>
        <dbReference type="Rhea" id="RHEA-COMP:9705"/>
        <dbReference type="ChEBI" id="CHEBI:15378"/>
        <dbReference type="ChEBI" id="CHEBI:30616"/>
        <dbReference type="ChEBI" id="CHEBI:33019"/>
        <dbReference type="ChEBI" id="CHEBI:57912"/>
        <dbReference type="ChEBI" id="CHEBI:78442"/>
        <dbReference type="ChEBI" id="CHEBI:78535"/>
        <dbReference type="ChEBI" id="CHEBI:456215"/>
        <dbReference type="EC" id="6.1.1.2"/>
    </reaction>
</comment>
<dbReference type="InterPro" id="IPR002306">
    <property type="entry name" value="Trp-tRNA-ligase"/>
</dbReference>
<feature type="region of interest" description="Disordered" evidence="12">
    <location>
        <begin position="448"/>
        <end position="977"/>
    </location>
</feature>
<feature type="compositionally biased region" description="Low complexity" evidence="12">
    <location>
        <begin position="478"/>
        <end position="487"/>
    </location>
</feature>
<dbReference type="Proteomes" id="UP000440578">
    <property type="component" value="Unassembled WGS sequence"/>
</dbReference>
<feature type="compositionally biased region" description="Polar residues" evidence="12">
    <location>
        <begin position="668"/>
        <end position="679"/>
    </location>
</feature>
<sequence>MAASGCADTDSCQLDIYADIVDYSHEEVERLLTTCRRLHDENSRLASTAAELRAQLAAQQKSRELLRRSFSSLLLTARAEIARKDARLAELQQALDQRQLRCAGRDLSRVVEREARRLASRRGRRGRRSDVVASLDDSNVTVQAANLSFSLATEQVPWSRHRTVQLARRPAERPPPAARSEPAAADAPAWCSTDSRPALCRGSRPRVTANGLPQLDAGTPDGGGDRLLICEDASDSVTSPAAADNGRTPQTNGEPGKRGAKRRRVACFSDSPEGPDSVAAAAAGDGDSGQPTGDAGDGGTGRPAGHGGTGRPAGDSGRPRQKRRKQSSTGTARRRRVRTAQLNDDSQTDLVFDVQFCVTSADSDTDPAANPGTAASAPAADPASVPPPAAALAAVAEPAVSAADRAGAASPTLFLAMTVAPAAAASAALVLTPALFAEPVPIPVSALAGTPPAAPSSADSLSPAGSQGLPSEQLSGSAAAPDEAAPPDTSPMHSGWLNLSLSSSDAPSPASSVAAGGPPSPAASDGGSESDFHLQLSDDELDFEPDSPRRPSTALGPAPGLRAALDSPPGLRTAPDSPPGLRAALDPAPGLRAAPDRAERAARAGGAGADRTEGRLSADGSTAGRSAEDAKSPPGATERGNKRAPSTRKTPRRRRPVLGDGDGMQLHIPTSQQVLNTISPGRIAERPAVPTSGELPPRQPDGRRPRSAAAEDGSHSASPAGGDGQRPPSVNGGGSPSLPKRRKRPGEPLEDRRQSDSSSEEDRSDAEDVASNVDKDDLSEVEEGGSDSDREEGEIVDSSPVKVPPSPAAVRRRRGGCSPRRRRRDRSGSDSDRSPPRRRRRLAVLSPLSWRGRRGRGRGRRPLLDNTAWHWTADDRNRRRRRSPPARTARCAGLAASAERSRRRRELVGRYRRSSSPGSGDDRPVRRTPGSGGRRSGSASRERRRHAEHEEEEEGQEELFSPPDRPAGSPSGLTGHSERRLGRYLTAFINNDTFLEDSVSRAEPCAERGDVVAVAAPAPAPAPAAAVTPPGRCRRRRSAARLGDSQSVVLAVAAERAGPSRRSESPDTLERLARQAEGFAAPELSGDDSEMSLLSVFSGTGANCLQASADPPAVVFSGVQPTGTLHLGNYFGAVQQWVDLQNTDKQLIFCIVDLHALTTPQSRAELGRRITGLTAGLLACGLDPARATLFLQSAVPEHTQLAWLLACLTTLPRLSQLPQCRDKAAALPETPLGLFSYPVLQAADILLYKATEVPVGQDQLQHIQLAQHLAKAFNRQFGELFPRPRATGADDEGARVLSLRNPAHKMSKSDPDQRACVYLTDSPDAIRAKLKKALTDFTSEVYADQERRPAVTALMRLHALAAGTDLSGVERAAAGLSTAQWKLQLAELLVERLAPVRRRWQQLAAEPGYLHQVLEQGRQRAAERAHTTWEEVRRRVQLRPD</sequence>
<dbReference type="GO" id="GO:0070183">
    <property type="term" value="P:mitochondrial tryptophanyl-tRNA aminoacylation"/>
    <property type="evidence" value="ECO:0007669"/>
    <property type="project" value="TreeGrafter"/>
</dbReference>
<keyword evidence="11" id="KW-0175">Coiled coil</keyword>
<evidence type="ECO:0000256" key="4">
    <source>
        <dbReference type="ARBA" id="ARBA00022598"/>
    </source>
</evidence>
<feature type="compositionally biased region" description="Low complexity" evidence="12">
    <location>
        <begin position="448"/>
        <end position="466"/>
    </location>
</feature>
<accession>A0A6A4WWT1</accession>
<dbReference type="HAMAP" id="MF_00140_B">
    <property type="entry name" value="Trp_tRNA_synth_B"/>
    <property type="match status" value="1"/>
</dbReference>
<dbReference type="Gene3D" id="3.40.50.620">
    <property type="entry name" value="HUPs"/>
    <property type="match status" value="1"/>
</dbReference>
<dbReference type="EMBL" id="VIIS01000202">
    <property type="protein sequence ID" value="KAF0311976.1"/>
    <property type="molecule type" value="Genomic_DNA"/>
</dbReference>
<dbReference type="InterPro" id="IPR024109">
    <property type="entry name" value="Trp-tRNA-ligase_bac-type"/>
</dbReference>
<evidence type="ECO:0000256" key="10">
    <source>
        <dbReference type="ARBA" id="ARBA00049929"/>
    </source>
</evidence>
<dbReference type="Gene3D" id="1.10.240.10">
    <property type="entry name" value="Tyrosyl-Transfer RNA Synthetase"/>
    <property type="match status" value="1"/>
</dbReference>
<keyword evidence="7" id="KW-0648">Protein biosynthesis</keyword>
<evidence type="ECO:0000256" key="11">
    <source>
        <dbReference type="SAM" id="Coils"/>
    </source>
</evidence>
<feature type="coiled-coil region" evidence="11">
    <location>
        <begin position="35"/>
        <end position="101"/>
    </location>
</feature>
<protein>
    <recommendedName>
        <fullName evidence="3">tryptophan--tRNA ligase</fullName>
        <ecNumber evidence="3">6.1.1.2</ecNumber>
    </recommendedName>
    <alternativeName>
        <fullName evidence="9">Tryptophanyl-tRNA synthetase</fullName>
    </alternativeName>
</protein>
<dbReference type="InterPro" id="IPR014729">
    <property type="entry name" value="Rossmann-like_a/b/a_fold"/>
</dbReference>
<evidence type="ECO:0000256" key="3">
    <source>
        <dbReference type="ARBA" id="ARBA00013161"/>
    </source>
</evidence>
<dbReference type="InterPro" id="IPR002305">
    <property type="entry name" value="aa-tRNA-synth_Ic"/>
</dbReference>
<name>A0A6A4WWT1_AMPAM</name>
<evidence type="ECO:0000256" key="7">
    <source>
        <dbReference type="ARBA" id="ARBA00022917"/>
    </source>
</evidence>
<keyword evidence="8" id="KW-0030">Aminoacyl-tRNA synthetase</keyword>
<dbReference type="PROSITE" id="PS00178">
    <property type="entry name" value="AA_TRNA_LIGASE_I"/>
    <property type="match status" value="1"/>
</dbReference>
<keyword evidence="14" id="KW-1185">Reference proteome</keyword>
<keyword evidence="4 13" id="KW-0436">Ligase</keyword>